<protein>
    <submittedName>
        <fullName evidence="1">Metalloprotease</fullName>
    </submittedName>
</protein>
<name>A0A8S5PVL1_9CAUD</name>
<sequence>MAEQNKALKSYCDSNGLKYRSDRVKTYGSVKPSPKRMSNVGNTWAGAEPTKHTATELAELNQYAADKGIKLYTRKPFDGDAELLKSQIDTVADLREEFKIKEPLQLGWKRMDPDDFGETSPNHQQIWINELAIRNRSVTEKNLAVDNYLATNSAEGIAAHEMGHVISGKIRNGKSGLDIYKETVYNVSGKRISDDEALMLLKHHVSEYSIFSTEGKNGMLRYNEIIPEILSIEKTNPTKYSTEFVKLLKEACGL</sequence>
<organism evidence="1">
    <name type="scientific">Siphoviridae sp. ctd9R8</name>
    <dbReference type="NCBI Taxonomy" id="2825576"/>
    <lineage>
        <taxon>Viruses</taxon>
        <taxon>Duplodnaviria</taxon>
        <taxon>Heunggongvirae</taxon>
        <taxon>Uroviricota</taxon>
        <taxon>Caudoviricetes</taxon>
    </lineage>
</organism>
<keyword evidence="1" id="KW-0482">Metalloprotease</keyword>
<dbReference type="GO" id="GO:0008237">
    <property type="term" value="F:metallopeptidase activity"/>
    <property type="evidence" value="ECO:0007669"/>
    <property type="project" value="UniProtKB-KW"/>
</dbReference>
<keyword evidence="1" id="KW-0378">Hydrolase</keyword>
<evidence type="ECO:0000313" key="1">
    <source>
        <dbReference type="EMBL" id="DAE10601.1"/>
    </source>
</evidence>
<proteinExistence type="predicted"/>
<reference evidence="1" key="1">
    <citation type="journal article" date="2021" name="Proc. Natl. Acad. Sci. U.S.A.">
        <title>A Catalog of Tens of Thousands of Viruses from Human Metagenomes Reveals Hidden Associations with Chronic Diseases.</title>
        <authorList>
            <person name="Tisza M.J."/>
            <person name="Buck C.B."/>
        </authorList>
    </citation>
    <scope>NUCLEOTIDE SEQUENCE</scope>
    <source>
        <strain evidence="1">Ctd9R8</strain>
    </source>
</reference>
<keyword evidence="1" id="KW-0645">Protease</keyword>
<dbReference type="EMBL" id="BK015515">
    <property type="protein sequence ID" value="DAE10601.1"/>
    <property type="molecule type" value="Genomic_DNA"/>
</dbReference>
<accession>A0A8S5PVL1</accession>